<dbReference type="InterPro" id="IPR011761">
    <property type="entry name" value="ATP-grasp"/>
</dbReference>
<dbReference type="InterPro" id="IPR013651">
    <property type="entry name" value="ATP-grasp_RimK-type"/>
</dbReference>
<protein>
    <submittedName>
        <fullName evidence="3">ATP-grasp domain-containing protein</fullName>
    </submittedName>
</protein>
<name>A0A5R9GVK1_9PROT</name>
<dbReference type="Proteomes" id="UP000306585">
    <property type="component" value="Unassembled WGS sequence"/>
</dbReference>
<accession>A0A5R9GVK1</accession>
<dbReference type="GO" id="GO:0005524">
    <property type="term" value="F:ATP binding"/>
    <property type="evidence" value="ECO:0007669"/>
    <property type="project" value="UniProtKB-UniRule"/>
</dbReference>
<gene>
    <name evidence="3" type="ORF">FEF65_05040</name>
</gene>
<dbReference type="GO" id="GO:0046872">
    <property type="term" value="F:metal ion binding"/>
    <property type="evidence" value="ECO:0007669"/>
    <property type="project" value="InterPro"/>
</dbReference>
<dbReference type="PANTHER" id="PTHR21621">
    <property type="entry name" value="RIBOSOMAL PROTEIN S6 MODIFICATION PROTEIN"/>
    <property type="match status" value="1"/>
</dbReference>
<sequence length="495" mass="56729">MNPRYTIVVDRASDWKWEIDGLRILEADEYLTHWSRPKKRPIRIINLCRRYSYLSGGYYCSLLAEARNDLPMPTVADILDLSRRSLYAFALPELNQRMNNTFQRLAEPPESDFTLYIFFGQASDSRFHRLANEIFDIFRYPLIKVRIAVGANRAIKSITPLGLDKVVKDNLATFFEQSIRHYTRLPERRRSSRKHALYDLAILANPGEQLPPSDADALQRFVKAGKALRMDVEIIQARDYHRIPEFDGLFLRETTALDNHTFRFARKAEAEGLPVIDDSKSILRCTNKVYMWERLSNHQLPTPHTIPLNRAVFDEQVITMLEEQLGYPMVLKIPDGCFSRGMFKAANRGQVRDAAASLFANSRLILAQEFMYTAYDWRIGILNGKPLFACKYKASRGHWQIVNHKDDGSVVAGGFQTLAVEDAPEHVVSLATKAAALIGNSLYGVDLKENDRGVFVIEINDNPNVDHGVEDKVLKGELYTEIMREFIRRIDASRL</sequence>
<evidence type="ECO:0000313" key="4">
    <source>
        <dbReference type="Proteomes" id="UP000306585"/>
    </source>
</evidence>
<keyword evidence="1" id="KW-0547">Nucleotide-binding</keyword>
<dbReference type="GO" id="GO:0018169">
    <property type="term" value="F:ribosomal S6-glutamic acid ligase activity"/>
    <property type="evidence" value="ECO:0007669"/>
    <property type="project" value="TreeGrafter"/>
</dbReference>
<evidence type="ECO:0000313" key="3">
    <source>
        <dbReference type="EMBL" id="TLS68002.1"/>
    </source>
</evidence>
<dbReference type="InterPro" id="IPR025839">
    <property type="entry name" value="RLAN_dom"/>
</dbReference>
<dbReference type="GO" id="GO:0005737">
    <property type="term" value="C:cytoplasm"/>
    <property type="evidence" value="ECO:0007669"/>
    <property type="project" value="TreeGrafter"/>
</dbReference>
<dbReference type="EMBL" id="VBRY01000004">
    <property type="protein sequence ID" value="TLS68002.1"/>
    <property type="molecule type" value="Genomic_DNA"/>
</dbReference>
<dbReference type="SUPFAM" id="SSF56059">
    <property type="entry name" value="Glutathione synthetase ATP-binding domain-like"/>
    <property type="match status" value="1"/>
</dbReference>
<proteinExistence type="predicted"/>
<evidence type="ECO:0000259" key="2">
    <source>
        <dbReference type="PROSITE" id="PS50975"/>
    </source>
</evidence>
<organism evidence="3 4">
    <name type="scientific">Mariprofundus erugo</name>
    <dbReference type="NCBI Taxonomy" id="2528639"/>
    <lineage>
        <taxon>Bacteria</taxon>
        <taxon>Pseudomonadati</taxon>
        <taxon>Pseudomonadota</taxon>
        <taxon>Candidatius Mariprofundia</taxon>
        <taxon>Mariprofundales</taxon>
        <taxon>Mariprofundaceae</taxon>
        <taxon>Mariprofundus</taxon>
    </lineage>
</organism>
<dbReference type="Gene3D" id="3.40.50.20">
    <property type="match status" value="1"/>
</dbReference>
<reference evidence="3 4" key="1">
    <citation type="journal article" date="2019" name="Appl. Environ. Microbiol.">
        <title>Environmental Evidence and Genomic Insight of Iron-oxidizing Bacteria Preference Towards More Corrosion Resistant Stainless Steel at Higher Salinities.</title>
        <authorList>
            <person name="Garrison C.E."/>
            <person name="Price K.A."/>
            <person name="Field E.K."/>
        </authorList>
    </citation>
    <scope>NUCLEOTIDE SEQUENCE [LARGE SCALE GENOMIC DNA]</scope>
    <source>
        <strain evidence="3 4">P3</strain>
    </source>
</reference>
<dbReference type="AlphaFoldDB" id="A0A5R9GVK1"/>
<comment type="caution">
    <text evidence="3">The sequence shown here is derived from an EMBL/GenBank/DDBJ whole genome shotgun (WGS) entry which is preliminary data.</text>
</comment>
<dbReference type="Gene3D" id="3.30.470.20">
    <property type="entry name" value="ATP-grasp fold, B domain"/>
    <property type="match status" value="1"/>
</dbReference>
<dbReference type="Pfam" id="PF08443">
    <property type="entry name" value="RimK"/>
    <property type="match status" value="1"/>
</dbReference>
<dbReference type="OrthoDB" id="9800957at2"/>
<dbReference type="PROSITE" id="PS50975">
    <property type="entry name" value="ATP_GRASP"/>
    <property type="match status" value="1"/>
</dbReference>
<keyword evidence="4" id="KW-1185">Reference proteome</keyword>
<dbReference type="GO" id="GO:0009432">
    <property type="term" value="P:SOS response"/>
    <property type="evidence" value="ECO:0007669"/>
    <property type="project" value="TreeGrafter"/>
</dbReference>
<dbReference type="PANTHER" id="PTHR21621:SF0">
    <property type="entry name" value="BETA-CITRYLGLUTAMATE SYNTHASE B-RELATED"/>
    <property type="match status" value="1"/>
</dbReference>
<evidence type="ECO:0000256" key="1">
    <source>
        <dbReference type="PROSITE-ProRule" id="PRU00409"/>
    </source>
</evidence>
<dbReference type="InterPro" id="IPR013815">
    <property type="entry name" value="ATP_grasp_subdomain_1"/>
</dbReference>
<feature type="domain" description="ATP-grasp" evidence="2">
    <location>
        <begin position="292"/>
        <end position="488"/>
    </location>
</feature>
<dbReference type="Gene3D" id="3.30.1490.20">
    <property type="entry name" value="ATP-grasp fold, A domain"/>
    <property type="match status" value="1"/>
</dbReference>
<keyword evidence="1" id="KW-0067">ATP-binding</keyword>
<dbReference type="Pfam" id="PF14401">
    <property type="entry name" value="RLAN"/>
    <property type="match status" value="1"/>
</dbReference>